<organism evidence="3 4">
    <name type="scientific">Flavobacterium polysaccharolyticum</name>
    <dbReference type="NCBI Taxonomy" id="3133148"/>
    <lineage>
        <taxon>Bacteria</taxon>
        <taxon>Pseudomonadati</taxon>
        <taxon>Bacteroidota</taxon>
        <taxon>Flavobacteriia</taxon>
        <taxon>Flavobacteriales</taxon>
        <taxon>Flavobacteriaceae</taxon>
        <taxon>Flavobacterium</taxon>
    </lineage>
</organism>
<proteinExistence type="predicted"/>
<reference evidence="3 4" key="1">
    <citation type="submission" date="2024-03" db="EMBL/GenBank/DDBJ databases">
        <title>Two novel species of the genus Flavobacterium exhibiting potentially degradation of complex polysaccharides.</title>
        <authorList>
            <person name="Lian X."/>
        </authorList>
    </citation>
    <scope>NUCLEOTIDE SEQUENCE [LARGE SCALE GENOMIC DNA]</scope>
    <source>
        <strain evidence="3 4">N6</strain>
    </source>
</reference>
<dbReference type="Pfam" id="PF01593">
    <property type="entry name" value="Amino_oxidase"/>
    <property type="match status" value="1"/>
</dbReference>
<gene>
    <name evidence="3" type="ORF">WFZ86_12300</name>
</gene>
<keyword evidence="4" id="KW-1185">Reference proteome</keyword>
<name>A0ABU9NSE9_9FLAO</name>
<keyword evidence="3" id="KW-0560">Oxidoreductase</keyword>
<keyword evidence="1" id="KW-1133">Transmembrane helix</keyword>
<sequence>MAKHYIQDRKQITLHNMKPKVIIIGAGISGLSAALHLHRQGFSVKIIEASDRPGGRIKTDMVEGFRLDRGFQVLLTSYPEAQSLLNYEALQLKTFLPGATVLYDGGQFDLADPFRRPSAAISTVLAPVGSLKDKINTFVLKQKLLGKSIQKIFSQEQQSSLAQLSDYGFSAKMISRFYKPFFSGIFLENELSTPNRMFDFVMKMFSEGDAAIPALGMEEISKQLTGQLPSDAFMFHTNVTAIQDTTIVTSEGLEITSDVIVIATEANALLSKHKENAITEHHSVTNVYFQATVAPSDQAVVILNASENKQWVNNLTVMTNISKAYAPEGKVLISVSCNGANDFSDAEWSQNIKEELRPWFGNQVENWSHLKTYTIAYALPKLPVLQDEVSESELKLALNLYCCGDYLLNGSINAAMKSGRLVANLIASEYGKK</sequence>
<comment type="caution">
    <text evidence="3">The sequence shown here is derived from an EMBL/GenBank/DDBJ whole genome shotgun (WGS) entry which is preliminary data.</text>
</comment>
<dbReference type="Gene3D" id="3.50.50.60">
    <property type="entry name" value="FAD/NAD(P)-binding domain"/>
    <property type="match status" value="1"/>
</dbReference>
<dbReference type="InterPro" id="IPR002937">
    <property type="entry name" value="Amino_oxidase"/>
</dbReference>
<protein>
    <submittedName>
        <fullName evidence="3">NAD(P)/FAD-dependent oxidoreductase</fullName>
        <ecNumber evidence="3">1.-.-.-</ecNumber>
    </submittedName>
</protein>
<feature type="transmembrane region" description="Helical" evidence="1">
    <location>
        <begin position="21"/>
        <end position="38"/>
    </location>
</feature>
<dbReference type="Proteomes" id="UP001468798">
    <property type="component" value="Unassembled WGS sequence"/>
</dbReference>
<accession>A0ABU9NSE9</accession>
<evidence type="ECO:0000313" key="3">
    <source>
        <dbReference type="EMBL" id="MEM0577282.1"/>
    </source>
</evidence>
<evidence type="ECO:0000256" key="1">
    <source>
        <dbReference type="SAM" id="Phobius"/>
    </source>
</evidence>
<dbReference type="SUPFAM" id="SSF51905">
    <property type="entry name" value="FAD/NAD(P)-binding domain"/>
    <property type="match status" value="1"/>
</dbReference>
<evidence type="ECO:0000313" key="4">
    <source>
        <dbReference type="Proteomes" id="UP001468798"/>
    </source>
</evidence>
<dbReference type="EMBL" id="JBCGDP010000011">
    <property type="protein sequence ID" value="MEM0577282.1"/>
    <property type="molecule type" value="Genomic_DNA"/>
</dbReference>
<dbReference type="GO" id="GO:0016491">
    <property type="term" value="F:oxidoreductase activity"/>
    <property type="evidence" value="ECO:0007669"/>
    <property type="project" value="UniProtKB-KW"/>
</dbReference>
<dbReference type="PANTHER" id="PTHR42841">
    <property type="entry name" value="AMINE OXIDASE"/>
    <property type="match status" value="1"/>
</dbReference>
<keyword evidence="1" id="KW-0812">Transmembrane</keyword>
<feature type="domain" description="Amine oxidase" evidence="2">
    <location>
        <begin position="28"/>
        <end position="426"/>
    </location>
</feature>
<evidence type="ECO:0000259" key="2">
    <source>
        <dbReference type="Pfam" id="PF01593"/>
    </source>
</evidence>
<keyword evidence="1" id="KW-0472">Membrane</keyword>
<dbReference type="RefSeq" id="WP_342692189.1">
    <property type="nucleotide sequence ID" value="NZ_JBCGDP010000011.1"/>
</dbReference>
<dbReference type="InterPro" id="IPR036188">
    <property type="entry name" value="FAD/NAD-bd_sf"/>
</dbReference>
<dbReference type="EC" id="1.-.-.-" evidence="3"/>